<dbReference type="GO" id="GO:0046872">
    <property type="term" value="F:metal ion binding"/>
    <property type="evidence" value="ECO:0007669"/>
    <property type="project" value="UniProtKB-KW"/>
</dbReference>
<feature type="transmembrane region" description="Helical" evidence="10">
    <location>
        <begin position="53"/>
        <end position="74"/>
    </location>
</feature>
<keyword evidence="10" id="KW-0813">Transport</keyword>
<feature type="transmembrane region" description="Helical" evidence="10">
    <location>
        <begin position="86"/>
        <end position="111"/>
    </location>
</feature>
<evidence type="ECO:0000256" key="3">
    <source>
        <dbReference type="ARBA" id="ARBA00022692"/>
    </source>
</evidence>
<evidence type="ECO:0000256" key="8">
    <source>
        <dbReference type="ARBA" id="ARBA00035585"/>
    </source>
</evidence>
<evidence type="ECO:0000256" key="10">
    <source>
        <dbReference type="HAMAP-Rule" id="MF_00454"/>
    </source>
</evidence>
<comment type="caution">
    <text evidence="11">The sequence shown here is derived from an EMBL/GenBank/DDBJ whole genome shotgun (WGS) entry which is preliminary data.</text>
</comment>
<sequence>MLLGGLGAATRFVVDGEVRRRWSTPVPTLVVNVTGSLLLGLVAGAALRTELPVLLVLAATTGFCGGFTTFSTAMIDTVRLVQDRRFALAVLSSLGTVVLTVAAVACGIAVASL</sequence>
<dbReference type="PANTHER" id="PTHR28259:SF1">
    <property type="entry name" value="FLUORIDE EXPORT PROTEIN 1-RELATED"/>
    <property type="match status" value="1"/>
</dbReference>
<protein>
    <recommendedName>
        <fullName evidence="10">Fluoride-specific ion channel FluC</fullName>
    </recommendedName>
</protein>
<keyword evidence="12" id="KW-1185">Reference proteome</keyword>
<keyword evidence="10" id="KW-0406">Ion transport</keyword>
<dbReference type="EMBL" id="JAEINH010000002">
    <property type="protein sequence ID" value="MBI9114117.1"/>
    <property type="molecule type" value="Genomic_DNA"/>
</dbReference>
<evidence type="ECO:0000313" key="11">
    <source>
        <dbReference type="EMBL" id="MBI9114117.1"/>
    </source>
</evidence>
<keyword evidence="3 10" id="KW-0812">Transmembrane</keyword>
<evidence type="ECO:0000256" key="5">
    <source>
        <dbReference type="ARBA" id="ARBA00023136"/>
    </source>
</evidence>
<evidence type="ECO:0000256" key="4">
    <source>
        <dbReference type="ARBA" id="ARBA00022989"/>
    </source>
</evidence>
<comment type="similarity">
    <text evidence="7 10">Belongs to the fluoride channel Fluc/FEX (TC 1.A.43) family.</text>
</comment>
<dbReference type="HAMAP" id="MF_00454">
    <property type="entry name" value="FluC"/>
    <property type="match status" value="1"/>
</dbReference>
<evidence type="ECO:0000313" key="12">
    <source>
        <dbReference type="Proteomes" id="UP000602087"/>
    </source>
</evidence>
<name>A0A934M6D4_9MICO</name>
<keyword evidence="10" id="KW-0915">Sodium</keyword>
<keyword evidence="10" id="KW-0479">Metal-binding</keyword>
<keyword evidence="4 10" id="KW-1133">Transmembrane helix</keyword>
<feature type="binding site" evidence="10">
    <location>
        <position position="65"/>
    </location>
    <ligand>
        <name>Na(+)</name>
        <dbReference type="ChEBI" id="CHEBI:29101"/>
        <note>structural</note>
    </ligand>
</feature>
<keyword evidence="6 10" id="KW-0407">Ion channel</keyword>
<accession>A0A934M6D4</accession>
<evidence type="ECO:0000256" key="7">
    <source>
        <dbReference type="ARBA" id="ARBA00035120"/>
    </source>
</evidence>
<evidence type="ECO:0000256" key="6">
    <source>
        <dbReference type="ARBA" id="ARBA00023303"/>
    </source>
</evidence>
<dbReference type="Pfam" id="PF02537">
    <property type="entry name" value="CRCB"/>
    <property type="match status" value="1"/>
</dbReference>
<dbReference type="Proteomes" id="UP000602087">
    <property type="component" value="Unassembled WGS sequence"/>
</dbReference>
<keyword evidence="2 10" id="KW-1003">Cell membrane</keyword>
<feature type="binding site" evidence="10">
    <location>
        <position position="68"/>
    </location>
    <ligand>
        <name>Na(+)</name>
        <dbReference type="ChEBI" id="CHEBI:29101"/>
        <note>structural</note>
    </ligand>
</feature>
<comment type="catalytic activity">
    <reaction evidence="8">
        <text>fluoride(in) = fluoride(out)</text>
        <dbReference type="Rhea" id="RHEA:76159"/>
        <dbReference type="ChEBI" id="CHEBI:17051"/>
    </reaction>
    <physiologicalReaction direction="left-to-right" evidence="8">
        <dbReference type="Rhea" id="RHEA:76160"/>
    </physiologicalReaction>
</comment>
<organism evidence="11 12">
    <name type="scientific">Sanguibacter suaedae</name>
    <dbReference type="NCBI Taxonomy" id="2795737"/>
    <lineage>
        <taxon>Bacteria</taxon>
        <taxon>Bacillati</taxon>
        <taxon>Actinomycetota</taxon>
        <taxon>Actinomycetes</taxon>
        <taxon>Micrococcales</taxon>
        <taxon>Sanguibacteraceae</taxon>
        <taxon>Sanguibacter</taxon>
    </lineage>
</organism>
<comment type="function">
    <text evidence="9 10">Fluoride-specific ion channel. Important for reducing fluoride concentration in the cell, thus reducing its toxicity.</text>
</comment>
<reference evidence="11" key="1">
    <citation type="submission" date="2020-12" db="EMBL/GenBank/DDBJ databases">
        <title>Sanguibacter suaedae sp. nov., isolated from Suaeda aralocaspica.</title>
        <authorList>
            <person name="Ma Q."/>
        </authorList>
    </citation>
    <scope>NUCLEOTIDE SEQUENCE</scope>
    <source>
        <strain evidence="11">YZGR15</strain>
    </source>
</reference>
<dbReference type="PANTHER" id="PTHR28259">
    <property type="entry name" value="FLUORIDE EXPORT PROTEIN 1-RELATED"/>
    <property type="match status" value="1"/>
</dbReference>
<evidence type="ECO:0000256" key="1">
    <source>
        <dbReference type="ARBA" id="ARBA00004651"/>
    </source>
</evidence>
<proteinExistence type="inferred from homology"/>
<comment type="activity regulation">
    <text evidence="10">Na(+) is not transported, but it plays an essential structural role and its presence is essential for fluoride channel function.</text>
</comment>
<evidence type="ECO:0000256" key="2">
    <source>
        <dbReference type="ARBA" id="ARBA00022475"/>
    </source>
</evidence>
<gene>
    <name evidence="10" type="primary">fluC</name>
    <name evidence="10" type="synonym">crcB</name>
    <name evidence="11" type="ORF">JAV76_03700</name>
</gene>
<keyword evidence="5 10" id="KW-0472">Membrane</keyword>
<dbReference type="GO" id="GO:0140114">
    <property type="term" value="P:cellular detoxification of fluoride"/>
    <property type="evidence" value="ECO:0007669"/>
    <property type="project" value="UniProtKB-UniRule"/>
</dbReference>
<dbReference type="GO" id="GO:0005886">
    <property type="term" value="C:plasma membrane"/>
    <property type="evidence" value="ECO:0007669"/>
    <property type="project" value="UniProtKB-SubCell"/>
</dbReference>
<feature type="transmembrane region" description="Helical" evidence="10">
    <location>
        <begin position="29"/>
        <end position="47"/>
    </location>
</feature>
<dbReference type="AlphaFoldDB" id="A0A934M6D4"/>
<comment type="subcellular location">
    <subcellularLocation>
        <location evidence="1 10">Cell membrane</location>
        <topology evidence="1 10">Multi-pass membrane protein</topology>
    </subcellularLocation>
</comment>
<evidence type="ECO:0000256" key="9">
    <source>
        <dbReference type="ARBA" id="ARBA00049940"/>
    </source>
</evidence>
<dbReference type="GO" id="GO:0062054">
    <property type="term" value="F:fluoride channel activity"/>
    <property type="evidence" value="ECO:0007669"/>
    <property type="project" value="UniProtKB-UniRule"/>
</dbReference>
<dbReference type="InterPro" id="IPR003691">
    <property type="entry name" value="FluC"/>
</dbReference>